<name>A0A8S5U976_9CAUD</name>
<sequence>MADNTLTLKFDKDSILPLFEGLRGPRGERGEQGPDGPQGKEGKQGPKGEPASAERAAELLKQKNVYLADNSIETVLAKLVEILGDNINVTYKQLEYIQPLEGQQFVDLKGEPHFKISIDGGEKRAFESDNMRVPIAPFGVANILIKYYDFVDREISSIEIKGIEVHSNADDTFEENNVRYALFGRKLEIDVTNFKGNNAFKALGKWLVTQIDSVLIKTSKKVSLSTKDGQDNQYSFRDTNNNAIGDIPIVVETPQNVAFSNSDYMYKPIKIGTLQDGISSVWLQTSKVEWDDSKHKYINAGDAVDHL</sequence>
<proteinExistence type="predicted"/>
<protein>
    <submittedName>
        <fullName evidence="2">Collagen alpha 1(VIII) chain protein</fullName>
    </submittedName>
</protein>
<dbReference type="Gene3D" id="1.20.5.320">
    <property type="entry name" value="6-Phosphogluconate Dehydrogenase, domain 3"/>
    <property type="match status" value="1"/>
</dbReference>
<accession>A0A8S5U976</accession>
<feature type="compositionally biased region" description="Basic and acidic residues" evidence="1">
    <location>
        <begin position="23"/>
        <end position="46"/>
    </location>
</feature>
<feature type="region of interest" description="Disordered" evidence="1">
    <location>
        <begin position="19"/>
        <end position="53"/>
    </location>
</feature>
<evidence type="ECO:0000313" key="2">
    <source>
        <dbReference type="EMBL" id="DAF90954.1"/>
    </source>
</evidence>
<organism evidence="2">
    <name type="scientific">Podoviridae sp. ctrJu12</name>
    <dbReference type="NCBI Taxonomy" id="2825278"/>
    <lineage>
        <taxon>Viruses</taxon>
        <taxon>Duplodnaviria</taxon>
        <taxon>Heunggongvirae</taxon>
        <taxon>Uroviricota</taxon>
        <taxon>Caudoviricetes</taxon>
    </lineage>
</organism>
<dbReference type="EMBL" id="BK016040">
    <property type="protein sequence ID" value="DAF90954.1"/>
    <property type="molecule type" value="Genomic_DNA"/>
</dbReference>
<evidence type="ECO:0000256" key="1">
    <source>
        <dbReference type="SAM" id="MobiDB-lite"/>
    </source>
</evidence>
<reference evidence="2" key="1">
    <citation type="journal article" date="2021" name="Proc. Natl. Acad. Sci. U.S.A.">
        <title>A Catalog of Tens of Thousands of Viruses from Human Metagenomes Reveals Hidden Associations with Chronic Diseases.</title>
        <authorList>
            <person name="Tisza M.J."/>
            <person name="Buck C.B."/>
        </authorList>
    </citation>
    <scope>NUCLEOTIDE SEQUENCE</scope>
    <source>
        <strain evidence="2">CtrJu12</strain>
    </source>
</reference>
<keyword evidence="2" id="KW-0176">Collagen</keyword>